<dbReference type="Gramene" id="GBG78458">
    <property type="protein sequence ID" value="GBG78458"/>
    <property type="gene ID" value="CBR_g26488"/>
</dbReference>
<dbReference type="GO" id="GO:0016887">
    <property type="term" value="F:ATP hydrolysis activity"/>
    <property type="evidence" value="ECO:0007669"/>
    <property type="project" value="InterPro"/>
</dbReference>
<dbReference type="CDD" id="cd03341">
    <property type="entry name" value="TCP1_theta"/>
    <property type="match status" value="1"/>
</dbReference>
<evidence type="ECO:0000256" key="1">
    <source>
        <dbReference type="ARBA" id="ARBA00004496"/>
    </source>
</evidence>
<dbReference type="SUPFAM" id="SSF48592">
    <property type="entry name" value="GroEL equatorial domain-like"/>
    <property type="match status" value="1"/>
</dbReference>
<dbReference type="InterPro" id="IPR002423">
    <property type="entry name" value="Cpn60/GroEL/TCP-1"/>
</dbReference>
<dbReference type="OMA" id="WGLKYAV"/>
<dbReference type="EMBL" id="BFEA01000295">
    <property type="protein sequence ID" value="GBG78458.1"/>
    <property type="molecule type" value="Genomic_DNA"/>
</dbReference>
<keyword evidence="3" id="KW-0963">Cytoplasm</keyword>
<keyword evidence="10" id="KW-1185">Reference proteome</keyword>
<keyword evidence="4 8" id="KW-0547">Nucleotide-binding</keyword>
<accession>A0A388L849</accession>
<dbReference type="Gene3D" id="1.10.560.10">
    <property type="entry name" value="GroEL-like equatorial domain"/>
    <property type="match status" value="1"/>
</dbReference>
<dbReference type="GO" id="GO:0051050">
    <property type="term" value="P:positive regulation of transport"/>
    <property type="evidence" value="ECO:0007669"/>
    <property type="project" value="EnsemblPlants"/>
</dbReference>
<dbReference type="InterPro" id="IPR017998">
    <property type="entry name" value="Chaperone_TCP-1"/>
</dbReference>
<evidence type="ECO:0000256" key="3">
    <source>
        <dbReference type="ARBA" id="ARBA00022490"/>
    </source>
</evidence>
<proteinExistence type="inferred from homology"/>
<dbReference type="Pfam" id="PF00118">
    <property type="entry name" value="Cpn60_TCP1"/>
    <property type="match status" value="1"/>
</dbReference>
<evidence type="ECO:0000256" key="5">
    <source>
        <dbReference type="ARBA" id="ARBA00022840"/>
    </source>
</evidence>
<dbReference type="Gene3D" id="3.30.260.10">
    <property type="entry name" value="TCP-1-like chaperonin intermediate domain"/>
    <property type="match status" value="1"/>
</dbReference>
<dbReference type="Gene3D" id="3.50.7.10">
    <property type="entry name" value="GroEL"/>
    <property type="match status" value="1"/>
</dbReference>
<dbReference type="GO" id="GO:0051082">
    <property type="term" value="F:unfolded protein binding"/>
    <property type="evidence" value="ECO:0007669"/>
    <property type="project" value="InterPro"/>
</dbReference>
<dbReference type="SUPFAM" id="SSF54849">
    <property type="entry name" value="GroEL-intermediate domain like"/>
    <property type="match status" value="1"/>
</dbReference>
<organism evidence="9 10">
    <name type="scientific">Chara braunii</name>
    <name type="common">Braun's stonewort</name>
    <dbReference type="NCBI Taxonomy" id="69332"/>
    <lineage>
        <taxon>Eukaryota</taxon>
        <taxon>Viridiplantae</taxon>
        <taxon>Streptophyta</taxon>
        <taxon>Charophyceae</taxon>
        <taxon>Charales</taxon>
        <taxon>Characeae</taxon>
        <taxon>Chara</taxon>
    </lineage>
</organism>
<dbReference type="GO" id="GO:0005524">
    <property type="term" value="F:ATP binding"/>
    <property type="evidence" value="ECO:0007669"/>
    <property type="project" value="UniProtKB-KW"/>
</dbReference>
<sequence>MAFFGMGQPFGFQSMLKEGHKVLSGLDEAVLKNIDACKQLSQITRTSLGPNGMNKIVINHLEKLFVTSDAGTIMTELEVQHPAAKLLVLAAKSQQEEVGDGANLVITLAGELLSGAEELITSGLHPSEIIAGYNKASNKSLEILEQIVEKGSEELDVRNQEEVVKRVTAAVGSKLFGLESILTPLIVEACIQVCPNNPYNFNIDNVRAVKIVGGGINDCSVVRGLVIKNDTEGTIKQATKAKIVVYGVGVDTTATETKGTVLIESAEQLENYAKTEEDKVEEVIKGIAAAGVRVVVSGSAVGAMALHFCERYKLMVIKISSKFELRRLCRATGAVALVKFEPPSPDVLGYADSIAVDEIAGENIIVFKNESSGNLLSTIVLRGSTQNILDEAERAVDDGVNTYKALCRDSRVVPGAGATEIEVAKRLKEFGRKETGLDQYAIEKFGDSLEVVPRTLAENAGLNATAIISALYAAHAAGNVNVGVDVEGGGVKDMTKDNIWDLYCTKFWAMRFAADAVKTVLRVDQIVMAKIAGGPKPRQNPGGMDPDE</sequence>
<comment type="subcellular location">
    <subcellularLocation>
        <location evidence="1">Cytoplasm</location>
    </subcellularLocation>
</comment>
<dbReference type="Proteomes" id="UP000265515">
    <property type="component" value="Unassembled WGS sequence"/>
</dbReference>
<gene>
    <name evidence="9" type="ORF">CBR_g26488</name>
</gene>
<evidence type="ECO:0000256" key="4">
    <source>
        <dbReference type="ARBA" id="ARBA00022741"/>
    </source>
</evidence>
<dbReference type="GO" id="GO:0005737">
    <property type="term" value="C:cytoplasm"/>
    <property type="evidence" value="ECO:0007669"/>
    <property type="project" value="UniProtKB-SubCell"/>
</dbReference>
<dbReference type="InterPro" id="IPR012721">
    <property type="entry name" value="Chap_CCT_theta"/>
</dbReference>
<dbReference type="STRING" id="69332.A0A388L849"/>
<evidence type="ECO:0000256" key="6">
    <source>
        <dbReference type="ARBA" id="ARBA00023186"/>
    </source>
</evidence>
<dbReference type="SUPFAM" id="SSF52029">
    <property type="entry name" value="GroEL apical domain-like"/>
    <property type="match status" value="1"/>
</dbReference>
<keyword evidence="5 8" id="KW-0067">ATP-binding</keyword>
<dbReference type="NCBIfam" id="TIGR02346">
    <property type="entry name" value="chap_CCT_theta"/>
    <property type="match status" value="1"/>
</dbReference>
<evidence type="ECO:0000313" key="10">
    <source>
        <dbReference type="Proteomes" id="UP000265515"/>
    </source>
</evidence>
<dbReference type="PRINTS" id="PR00304">
    <property type="entry name" value="TCOMPLEXTCP1"/>
</dbReference>
<evidence type="ECO:0000256" key="7">
    <source>
        <dbReference type="ARBA" id="ARBA00029602"/>
    </source>
</evidence>
<evidence type="ECO:0000256" key="8">
    <source>
        <dbReference type="RuleBase" id="RU004187"/>
    </source>
</evidence>
<evidence type="ECO:0000256" key="2">
    <source>
        <dbReference type="ARBA" id="ARBA00008020"/>
    </source>
</evidence>
<protein>
    <recommendedName>
        <fullName evidence="7">CCT-theta</fullName>
    </recommendedName>
</protein>
<name>A0A388L849_CHABU</name>
<reference evidence="9 10" key="1">
    <citation type="journal article" date="2018" name="Cell">
        <title>The Chara Genome: Secondary Complexity and Implications for Plant Terrestrialization.</title>
        <authorList>
            <person name="Nishiyama T."/>
            <person name="Sakayama H."/>
            <person name="Vries J.D."/>
            <person name="Buschmann H."/>
            <person name="Saint-Marcoux D."/>
            <person name="Ullrich K.K."/>
            <person name="Haas F.B."/>
            <person name="Vanderstraeten L."/>
            <person name="Becker D."/>
            <person name="Lang D."/>
            <person name="Vosolsobe S."/>
            <person name="Rombauts S."/>
            <person name="Wilhelmsson P.K.I."/>
            <person name="Janitza P."/>
            <person name="Kern R."/>
            <person name="Heyl A."/>
            <person name="Rumpler F."/>
            <person name="Villalobos L.I.A.C."/>
            <person name="Clay J.M."/>
            <person name="Skokan R."/>
            <person name="Toyoda A."/>
            <person name="Suzuki Y."/>
            <person name="Kagoshima H."/>
            <person name="Schijlen E."/>
            <person name="Tajeshwar N."/>
            <person name="Catarino B."/>
            <person name="Hetherington A.J."/>
            <person name="Saltykova A."/>
            <person name="Bonnot C."/>
            <person name="Breuninger H."/>
            <person name="Symeonidi A."/>
            <person name="Radhakrishnan G.V."/>
            <person name="Van Nieuwerburgh F."/>
            <person name="Deforce D."/>
            <person name="Chang C."/>
            <person name="Karol K.G."/>
            <person name="Hedrich R."/>
            <person name="Ulvskov P."/>
            <person name="Glockner G."/>
            <person name="Delwiche C.F."/>
            <person name="Petrasek J."/>
            <person name="Van de Peer Y."/>
            <person name="Friml J."/>
            <person name="Beilby M."/>
            <person name="Dolan L."/>
            <person name="Kohara Y."/>
            <person name="Sugano S."/>
            <person name="Fujiyama A."/>
            <person name="Delaux P.-M."/>
            <person name="Quint M."/>
            <person name="TheiBen G."/>
            <person name="Hagemann M."/>
            <person name="Harholt J."/>
            <person name="Dunand C."/>
            <person name="Zachgo S."/>
            <person name="Langdale J."/>
            <person name="Maumus F."/>
            <person name="Straeten D.V.D."/>
            <person name="Gould S.B."/>
            <person name="Rensing S.A."/>
        </authorList>
    </citation>
    <scope>NUCLEOTIDE SEQUENCE [LARGE SCALE GENOMIC DNA]</scope>
    <source>
        <strain evidence="9 10">S276</strain>
    </source>
</reference>
<dbReference type="FunFam" id="3.50.7.10:FF:000008">
    <property type="entry name" value="T-complex protein 1 subunit theta"/>
    <property type="match status" value="1"/>
</dbReference>
<comment type="similarity">
    <text evidence="2 8">Belongs to the TCP-1 chaperonin family.</text>
</comment>
<dbReference type="OrthoDB" id="1748577at2759"/>
<dbReference type="InterPro" id="IPR002194">
    <property type="entry name" value="Chaperonin_TCP-1_CS"/>
</dbReference>
<dbReference type="InterPro" id="IPR027409">
    <property type="entry name" value="GroEL-like_apical_dom_sf"/>
</dbReference>
<keyword evidence="6 8" id="KW-0143">Chaperone</keyword>
<dbReference type="PANTHER" id="PTHR11353">
    <property type="entry name" value="CHAPERONIN"/>
    <property type="match status" value="1"/>
</dbReference>
<dbReference type="InterPro" id="IPR027413">
    <property type="entry name" value="GROEL-like_equatorial_sf"/>
</dbReference>
<evidence type="ECO:0000313" key="9">
    <source>
        <dbReference type="EMBL" id="GBG78458.1"/>
    </source>
</evidence>
<dbReference type="GO" id="GO:0140662">
    <property type="term" value="F:ATP-dependent protein folding chaperone"/>
    <property type="evidence" value="ECO:0007669"/>
    <property type="project" value="InterPro"/>
</dbReference>
<dbReference type="InterPro" id="IPR027410">
    <property type="entry name" value="TCP-1-like_intermed_sf"/>
</dbReference>
<dbReference type="PROSITE" id="PS00750">
    <property type="entry name" value="TCP1_1"/>
    <property type="match status" value="1"/>
</dbReference>
<dbReference type="AlphaFoldDB" id="A0A388L849"/>
<comment type="caution">
    <text evidence="9">The sequence shown here is derived from an EMBL/GenBank/DDBJ whole genome shotgun (WGS) entry which is preliminary data.</text>
</comment>